<reference evidence="2" key="3">
    <citation type="submission" date="2018-05" db="EMBL/GenBank/DDBJ databases">
        <authorList>
            <person name="Lu D."/>
        </authorList>
    </citation>
    <scope>NUCLEOTIDE SEQUENCE [LARGE SCALE GENOMIC DNA]</scope>
    <source>
        <strain evidence="2">ZY111</strain>
    </source>
</reference>
<gene>
    <name evidence="1" type="ORF">DIS18_03090</name>
</gene>
<dbReference type="RefSeq" id="WP_109351564.1">
    <property type="nucleotide sequence ID" value="NZ_QFRI01000001.1"/>
</dbReference>
<accession>A0A2U2X718</accession>
<dbReference type="PROSITE" id="PS51257">
    <property type="entry name" value="PROKAR_LIPOPROTEIN"/>
    <property type="match status" value="1"/>
</dbReference>
<dbReference type="AlphaFoldDB" id="A0A2U2X718"/>
<reference evidence="1 2" key="1">
    <citation type="submission" date="2018-05" db="EMBL/GenBank/DDBJ databases">
        <title>Algibacter marinivivus sp. nov., isolated from sample around a algae.</title>
        <authorList>
            <person name="Zhong X."/>
        </authorList>
    </citation>
    <scope>NUCLEOTIDE SEQUENCE [LARGE SCALE GENOMIC DNA]</scope>
    <source>
        <strain evidence="1 2">ZY111</strain>
    </source>
</reference>
<evidence type="ECO:0000313" key="1">
    <source>
        <dbReference type="EMBL" id="PWH83554.1"/>
    </source>
</evidence>
<evidence type="ECO:0008006" key="3">
    <source>
        <dbReference type="Google" id="ProtNLM"/>
    </source>
</evidence>
<reference evidence="2" key="2">
    <citation type="submission" date="2018-05" db="EMBL/GenBank/DDBJ databases">
        <title>Algibacter marinivivus sp. nov., isolated from sample around a algae.</title>
        <authorList>
            <person name="Lu D."/>
        </authorList>
    </citation>
    <scope>NUCLEOTIDE SEQUENCE [LARGE SCALE GENOMIC DNA]</scope>
    <source>
        <strain evidence="2">ZY111</strain>
    </source>
</reference>
<keyword evidence="2" id="KW-1185">Reference proteome</keyword>
<sequence>MKYSFVFIFVLLFTACDYFNVKKTSSEAILKEELETFNWNNVDEYPSFTICDSVLSKVDKKACFQETITTNITDFLQKEMIVVSQDIHDTLVLEFQVSKQGMLRLLESRVDSVTLQEIPNIKELLNRSLDTLPKIYPAIKRGQQVTTEFNLPIIISVN</sequence>
<protein>
    <recommendedName>
        <fullName evidence="3">TonB protein C-terminal</fullName>
    </recommendedName>
</protein>
<dbReference type="OrthoDB" id="1191002at2"/>
<dbReference type="EMBL" id="QFRI01000001">
    <property type="protein sequence ID" value="PWH83554.1"/>
    <property type="molecule type" value="Genomic_DNA"/>
</dbReference>
<dbReference type="Proteomes" id="UP000245375">
    <property type="component" value="Unassembled WGS sequence"/>
</dbReference>
<evidence type="ECO:0000313" key="2">
    <source>
        <dbReference type="Proteomes" id="UP000245375"/>
    </source>
</evidence>
<proteinExistence type="predicted"/>
<comment type="caution">
    <text evidence="1">The sequence shown here is derived from an EMBL/GenBank/DDBJ whole genome shotgun (WGS) entry which is preliminary data.</text>
</comment>
<name>A0A2U2X718_9FLAO</name>
<organism evidence="1 2">
    <name type="scientific">Algibacter marinivivus</name>
    <dbReference type="NCBI Taxonomy" id="2100723"/>
    <lineage>
        <taxon>Bacteria</taxon>
        <taxon>Pseudomonadati</taxon>
        <taxon>Bacteroidota</taxon>
        <taxon>Flavobacteriia</taxon>
        <taxon>Flavobacteriales</taxon>
        <taxon>Flavobacteriaceae</taxon>
        <taxon>Algibacter</taxon>
    </lineage>
</organism>